<evidence type="ECO:0000259" key="3">
    <source>
        <dbReference type="SMART" id="SM00256"/>
    </source>
</evidence>
<dbReference type="InterPro" id="IPR057499">
    <property type="entry name" value="Kelch_FKB95"/>
</dbReference>
<gene>
    <name evidence="4" type="ORF">A4U43_C06F18770</name>
</gene>
<dbReference type="Pfam" id="PF25210">
    <property type="entry name" value="Kelch_FKB95"/>
    <property type="match status" value="1"/>
</dbReference>
<dbReference type="InterPro" id="IPR001810">
    <property type="entry name" value="F-box_dom"/>
</dbReference>
<dbReference type="SMART" id="SM00612">
    <property type="entry name" value="Kelch"/>
    <property type="match status" value="3"/>
</dbReference>
<dbReference type="Pfam" id="PF00646">
    <property type="entry name" value="F-box"/>
    <property type="match status" value="1"/>
</dbReference>
<dbReference type="OrthoDB" id="45365at2759"/>
<dbReference type="SMART" id="SM00256">
    <property type="entry name" value="FBOX"/>
    <property type="match status" value="1"/>
</dbReference>
<dbReference type="InterPro" id="IPR036047">
    <property type="entry name" value="F-box-like_dom_sf"/>
</dbReference>
<keyword evidence="5" id="KW-1185">Reference proteome</keyword>
<dbReference type="EMBL" id="CM007386">
    <property type="protein sequence ID" value="ONK67305.1"/>
    <property type="molecule type" value="Genomic_DNA"/>
</dbReference>
<dbReference type="Gene3D" id="2.120.10.80">
    <property type="entry name" value="Kelch-type beta propeller"/>
    <property type="match status" value="1"/>
</dbReference>
<evidence type="ECO:0000256" key="2">
    <source>
        <dbReference type="ARBA" id="ARBA00022737"/>
    </source>
</evidence>
<dbReference type="InterPro" id="IPR006652">
    <property type="entry name" value="Kelch_1"/>
</dbReference>
<dbReference type="SUPFAM" id="SSF117281">
    <property type="entry name" value="Kelch motif"/>
    <property type="match status" value="1"/>
</dbReference>
<dbReference type="GO" id="GO:0009507">
    <property type="term" value="C:chloroplast"/>
    <property type="evidence" value="ECO:0007669"/>
    <property type="project" value="EnsemblPlants"/>
</dbReference>
<keyword evidence="1" id="KW-0880">Kelch repeat</keyword>
<keyword evidence="2" id="KW-0677">Repeat</keyword>
<dbReference type="InterPro" id="IPR015915">
    <property type="entry name" value="Kelch-typ_b-propeller"/>
</dbReference>
<evidence type="ECO:0000313" key="4">
    <source>
        <dbReference type="EMBL" id="ONK67305.1"/>
    </source>
</evidence>
<dbReference type="PANTHER" id="PTHR46344:SF4">
    <property type="entry name" value="OS07G0153400 PROTEIN"/>
    <property type="match status" value="1"/>
</dbReference>
<evidence type="ECO:0000313" key="5">
    <source>
        <dbReference type="Proteomes" id="UP000243459"/>
    </source>
</evidence>
<dbReference type="SUPFAM" id="SSF81383">
    <property type="entry name" value="F-box domain"/>
    <property type="match status" value="1"/>
</dbReference>
<reference evidence="5" key="1">
    <citation type="journal article" date="2017" name="Nat. Commun.">
        <title>The asparagus genome sheds light on the origin and evolution of a young Y chromosome.</title>
        <authorList>
            <person name="Harkess A."/>
            <person name="Zhou J."/>
            <person name="Xu C."/>
            <person name="Bowers J.E."/>
            <person name="Van der Hulst R."/>
            <person name="Ayyampalayam S."/>
            <person name="Mercati F."/>
            <person name="Riccardi P."/>
            <person name="McKain M.R."/>
            <person name="Kakrana A."/>
            <person name="Tang H."/>
            <person name="Ray J."/>
            <person name="Groenendijk J."/>
            <person name="Arikit S."/>
            <person name="Mathioni S.M."/>
            <person name="Nakano M."/>
            <person name="Shan H."/>
            <person name="Telgmann-Rauber A."/>
            <person name="Kanno A."/>
            <person name="Yue Z."/>
            <person name="Chen H."/>
            <person name="Li W."/>
            <person name="Chen Y."/>
            <person name="Xu X."/>
            <person name="Zhang Y."/>
            <person name="Luo S."/>
            <person name="Chen H."/>
            <person name="Gao J."/>
            <person name="Mao Z."/>
            <person name="Pires J.C."/>
            <person name="Luo M."/>
            <person name="Kudrna D."/>
            <person name="Wing R.A."/>
            <person name="Meyers B.C."/>
            <person name="Yi K."/>
            <person name="Kong H."/>
            <person name="Lavrijsen P."/>
            <person name="Sunseri F."/>
            <person name="Falavigna A."/>
            <person name="Ye Y."/>
            <person name="Leebens-Mack J.H."/>
            <person name="Chen G."/>
        </authorList>
    </citation>
    <scope>NUCLEOTIDE SEQUENCE [LARGE SCALE GENOMIC DNA]</scope>
    <source>
        <strain evidence="5">cv. DH0086</strain>
    </source>
</reference>
<name>A0A5P1EMS7_ASPOF</name>
<dbReference type="Gramene" id="ONK67305">
    <property type="protein sequence ID" value="ONK67305"/>
    <property type="gene ID" value="A4U43_C06F18770"/>
</dbReference>
<protein>
    <recommendedName>
        <fullName evidence="3">F-box domain-containing protein</fullName>
    </recommendedName>
</protein>
<dbReference type="OMA" id="HPIANMG"/>
<organism evidence="4 5">
    <name type="scientific">Asparagus officinalis</name>
    <name type="common">Garden asparagus</name>
    <dbReference type="NCBI Taxonomy" id="4686"/>
    <lineage>
        <taxon>Eukaryota</taxon>
        <taxon>Viridiplantae</taxon>
        <taxon>Streptophyta</taxon>
        <taxon>Embryophyta</taxon>
        <taxon>Tracheophyta</taxon>
        <taxon>Spermatophyta</taxon>
        <taxon>Magnoliopsida</taxon>
        <taxon>Liliopsida</taxon>
        <taxon>Asparagales</taxon>
        <taxon>Asparagaceae</taxon>
        <taxon>Asparagoideae</taxon>
        <taxon>Asparagus</taxon>
    </lineage>
</organism>
<accession>A0A5P1EMS7</accession>
<feature type="domain" description="F-box" evidence="3">
    <location>
        <begin position="53"/>
        <end position="93"/>
    </location>
</feature>
<proteinExistence type="predicted"/>
<dbReference type="Proteomes" id="UP000243459">
    <property type="component" value="Chromosome 6"/>
</dbReference>
<dbReference type="AlphaFoldDB" id="A0A5P1EMS7"/>
<dbReference type="PANTHER" id="PTHR46344">
    <property type="entry name" value="OS02G0202900 PROTEIN"/>
    <property type="match status" value="1"/>
</dbReference>
<dbReference type="CDD" id="cd22152">
    <property type="entry name" value="F-box_AtAFR-like"/>
    <property type="match status" value="1"/>
</dbReference>
<sequence>MMQRVRVSSHQSPVHKLGQSQMTLSPKFSLASSYSPSPEPNPSLELGPLMPGLPDDIALNCLLRLPIDTHPCCRSVCKLWRLFFSNKEHFLTHRKILGFRDPWLFTFAFHRCTGKIQWVVLDLVSLSWHSIPSMPCRDKVCPHGFGCIALPVNGSILVCGGLVSDFDCSLFLVLKYEVVRNKWSVSTRMLTPRSFFGSGLIDGRVYVAGGYSTEQFELSSAEMFDPEKGKWESIANMGVNIVCYDSIVLDGRLYVTEGWMWPFLASPIGKVYDPKGDVWEDMAVGMSEGWTGPSAVVHGRMFVVSEREGMRVKVYDTETDTWDLVMGLRVPERIRKPFSLSASEGRMYVVGRGLHVAIGFIARLDFDGGSSDDSGKKKDRFFVEWQYADVATPKEFSDLTPSSTQILFA</sequence>
<evidence type="ECO:0000256" key="1">
    <source>
        <dbReference type="ARBA" id="ARBA00022441"/>
    </source>
</evidence>